<reference evidence="2" key="1">
    <citation type="submission" date="2016-10" db="EMBL/GenBank/DDBJ databases">
        <authorList>
            <person name="Varghese N."/>
            <person name="Submissions S."/>
        </authorList>
    </citation>
    <scope>NUCLEOTIDE SEQUENCE [LARGE SCALE GENOMIC DNA]</scope>
    <source>
        <strain evidence="2">DSM 13234</strain>
    </source>
</reference>
<dbReference type="SUPFAM" id="SSF55729">
    <property type="entry name" value="Acyl-CoA N-acyltransferases (Nat)"/>
    <property type="match status" value="1"/>
</dbReference>
<dbReference type="EMBL" id="FNWO01000013">
    <property type="protein sequence ID" value="SEH54626.1"/>
    <property type="molecule type" value="Genomic_DNA"/>
</dbReference>
<accession>A0A1H6J719</accession>
<dbReference type="OrthoDB" id="9776898at2"/>
<evidence type="ECO:0008006" key="3">
    <source>
        <dbReference type="Google" id="ProtNLM"/>
    </source>
</evidence>
<dbReference type="Pfam" id="PF04339">
    <property type="entry name" value="FemAB_like"/>
    <property type="match status" value="1"/>
</dbReference>
<dbReference type="InterPro" id="IPR007434">
    <property type="entry name" value="FemAB-like"/>
</dbReference>
<evidence type="ECO:0000313" key="1">
    <source>
        <dbReference type="EMBL" id="SEH54626.1"/>
    </source>
</evidence>
<evidence type="ECO:0000313" key="2">
    <source>
        <dbReference type="Proteomes" id="UP000182983"/>
    </source>
</evidence>
<sequence length="390" mass="42333">MTELSPPPSVTVHTAIAELAPAAWDACAGTANPFVSHAFLAALEQAGTVGAATGWQPCHLALRDGGGVVLAVAPLYLKTHSMGEYVFDHAWAEASHRAGRRYYPKLQGAVPFTPVPGPRLLVGPAIAPEVARRALAQAMIALCRQVEASSVHVTFAEEEDVAALAAVGFLRRLGWQYHWSNDGYETFDGFLAALSSRRRKAIRKERDAVTASGIALSTLVGDDIKPHHWDSFFRLYQATCDRKWGEAYLNRAFFECLSGSAVGEQAVLILADQDGETVAGAFNMVGEDCLFGRNWGGGAVEVPFLHFEACYYRAIDFAISHRLGRVEAGAQGEHKIARGYLPVPTRSAHWIAAPDLGQAVGRFLDHERGMVERHIAEQRADGPFRRSGSE</sequence>
<dbReference type="Gene3D" id="3.40.630.30">
    <property type="match status" value="1"/>
</dbReference>
<dbReference type="AlphaFoldDB" id="A0A1H6J719"/>
<dbReference type="InterPro" id="IPR016181">
    <property type="entry name" value="Acyl_CoA_acyltransferase"/>
</dbReference>
<dbReference type="PANTHER" id="PTHR47017:SF1">
    <property type="entry name" value="ACYL-COA"/>
    <property type="match status" value="1"/>
</dbReference>
<dbReference type="RefSeq" id="WP_074769816.1">
    <property type="nucleotide sequence ID" value="NZ_FNWO01000013.1"/>
</dbReference>
<name>A0A1H6J719_MAGFU</name>
<organism evidence="1 2">
    <name type="scientific">Magnetospirillum fulvum</name>
    <name type="common">Rhodospirillum fulvum</name>
    <dbReference type="NCBI Taxonomy" id="1082"/>
    <lineage>
        <taxon>Bacteria</taxon>
        <taxon>Pseudomonadati</taxon>
        <taxon>Pseudomonadota</taxon>
        <taxon>Alphaproteobacteria</taxon>
        <taxon>Rhodospirillales</taxon>
        <taxon>Rhodospirillaceae</taxon>
        <taxon>Magnetospirillum</taxon>
    </lineage>
</organism>
<dbReference type="Proteomes" id="UP000182983">
    <property type="component" value="Unassembled WGS sequence"/>
</dbReference>
<dbReference type="PANTHER" id="PTHR47017">
    <property type="entry name" value="ACYL-COA"/>
    <property type="match status" value="1"/>
</dbReference>
<protein>
    <recommendedName>
        <fullName evidence="3">N-acetyltransferase</fullName>
    </recommendedName>
</protein>
<gene>
    <name evidence="1" type="ORF">SAMN04244559_02903</name>
</gene>
<proteinExistence type="predicted"/>
<keyword evidence="2" id="KW-1185">Reference proteome</keyword>